<evidence type="ECO:0000313" key="2">
    <source>
        <dbReference type="EMBL" id="HJE51587.1"/>
    </source>
</evidence>
<accession>A0A921EN33</accession>
<dbReference type="Proteomes" id="UP000712713">
    <property type="component" value="Unassembled WGS sequence"/>
</dbReference>
<dbReference type="Pfam" id="PF00480">
    <property type="entry name" value="ROK"/>
    <property type="match status" value="1"/>
</dbReference>
<dbReference type="EMBL" id="DYZF01000163">
    <property type="protein sequence ID" value="HJE51587.1"/>
    <property type="molecule type" value="Genomic_DNA"/>
</dbReference>
<gene>
    <name evidence="2" type="ORF">K8V15_06380</name>
</gene>
<name>A0A921EN33_9ACTN</name>
<protein>
    <submittedName>
        <fullName evidence="2">ROK family protein</fullName>
    </submittedName>
</protein>
<reference evidence="2" key="1">
    <citation type="journal article" date="2021" name="PeerJ">
        <title>Extensive microbial diversity within the chicken gut microbiome revealed by metagenomics and culture.</title>
        <authorList>
            <person name="Gilroy R."/>
            <person name="Ravi A."/>
            <person name="Getino M."/>
            <person name="Pursley I."/>
            <person name="Horton D.L."/>
            <person name="Alikhan N.F."/>
            <person name="Baker D."/>
            <person name="Gharbi K."/>
            <person name="Hall N."/>
            <person name="Watson M."/>
            <person name="Adriaenssens E.M."/>
            <person name="Foster-Nyarko E."/>
            <person name="Jarju S."/>
            <person name="Secka A."/>
            <person name="Antonio M."/>
            <person name="Oren A."/>
            <person name="Chaudhuri R.R."/>
            <person name="La Ragione R."/>
            <person name="Hildebrand F."/>
            <person name="Pallen M.J."/>
        </authorList>
    </citation>
    <scope>NUCLEOTIDE SEQUENCE</scope>
    <source>
        <strain evidence="2">ChiGjej3B3-7470</strain>
    </source>
</reference>
<sequence>MYDSGVELVREVLVRGPIARSQLAANLGLSPSSLTRITRPFTERGLLVERDETRDGLMGRPTRPLEISAEVGVVVGVKLTGDLAQLVLSDTGANELARAQAALDSTAPVVVATQLSSLIRDLAARGSRLPLLGVGVCLGGAVSEDGVVHRAPFLGWRNVPFAEQLEAQLALPVVLENDVVALTEAEYLLGRARGISNFAMLTIGAGIGYGLVMHGQVVRSVDAGLGLASHIPLDPTGPLCADGHRGCAQAMLSSESMCAQASMALGRPVDYQELLKLAVAGQEPAETIVAAAAVALGRLIALTANLTMHPTVVLGGEGIGLWTAAEQTICETARELRDPDAQPLDIRVDPSGFEAWARGAAAVAIERSLTRLAD</sequence>
<reference evidence="2" key="2">
    <citation type="submission" date="2021-09" db="EMBL/GenBank/DDBJ databases">
        <authorList>
            <person name="Gilroy R."/>
        </authorList>
    </citation>
    <scope>NUCLEOTIDE SEQUENCE</scope>
    <source>
        <strain evidence="2">ChiGjej3B3-7470</strain>
    </source>
</reference>
<comment type="caution">
    <text evidence="2">The sequence shown here is derived from an EMBL/GenBank/DDBJ whole genome shotgun (WGS) entry which is preliminary data.</text>
</comment>
<dbReference type="SUPFAM" id="SSF53067">
    <property type="entry name" value="Actin-like ATPase domain"/>
    <property type="match status" value="1"/>
</dbReference>
<dbReference type="SUPFAM" id="SSF46785">
    <property type="entry name" value="Winged helix' DNA-binding domain"/>
    <property type="match status" value="1"/>
</dbReference>
<dbReference type="InterPro" id="IPR043129">
    <property type="entry name" value="ATPase_NBD"/>
</dbReference>
<comment type="similarity">
    <text evidence="1">Belongs to the ROK (NagC/XylR) family.</text>
</comment>
<dbReference type="AlphaFoldDB" id="A0A921EN33"/>
<evidence type="ECO:0000313" key="3">
    <source>
        <dbReference type="Proteomes" id="UP000712713"/>
    </source>
</evidence>
<dbReference type="PANTHER" id="PTHR18964">
    <property type="entry name" value="ROK (REPRESSOR, ORF, KINASE) FAMILY"/>
    <property type="match status" value="1"/>
</dbReference>
<evidence type="ECO:0000256" key="1">
    <source>
        <dbReference type="ARBA" id="ARBA00006479"/>
    </source>
</evidence>
<dbReference type="Gene3D" id="1.10.10.10">
    <property type="entry name" value="Winged helix-like DNA-binding domain superfamily/Winged helix DNA-binding domain"/>
    <property type="match status" value="1"/>
</dbReference>
<dbReference type="InterPro" id="IPR036388">
    <property type="entry name" value="WH-like_DNA-bd_sf"/>
</dbReference>
<dbReference type="PANTHER" id="PTHR18964:SF149">
    <property type="entry name" value="BIFUNCTIONAL UDP-N-ACETYLGLUCOSAMINE 2-EPIMERASE_N-ACETYLMANNOSAMINE KINASE"/>
    <property type="match status" value="1"/>
</dbReference>
<organism evidence="2 3">
    <name type="scientific">Tessaracoccus flavescens</name>
    <dbReference type="NCBI Taxonomy" id="399497"/>
    <lineage>
        <taxon>Bacteria</taxon>
        <taxon>Bacillati</taxon>
        <taxon>Actinomycetota</taxon>
        <taxon>Actinomycetes</taxon>
        <taxon>Propionibacteriales</taxon>
        <taxon>Propionibacteriaceae</taxon>
        <taxon>Tessaracoccus</taxon>
    </lineage>
</organism>
<dbReference type="InterPro" id="IPR036390">
    <property type="entry name" value="WH_DNA-bd_sf"/>
</dbReference>
<proteinExistence type="inferred from homology"/>
<dbReference type="InterPro" id="IPR000600">
    <property type="entry name" value="ROK"/>
</dbReference>
<dbReference type="Gene3D" id="3.30.420.40">
    <property type="match status" value="2"/>
</dbReference>